<dbReference type="Pfam" id="PF00004">
    <property type="entry name" value="AAA"/>
    <property type="match status" value="1"/>
</dbReference>
<dbReference type="InterPro" id="IPR050747">
    <property type="entry name" value="Mitochondrial_chaperone_BCS1"/>
</dbReference>
<feature type="domain" description="ATPase AAA-type core" evidence="2">
    <location>
        <begin position="211"/>
        <end position="275"/>
    </location>
</feature>
<dbReference type="InterPro" id="IPR003959">
    <property type="entry name" value="ATPase_AAA_core"/>
</dbReference>
<dbReference type="Pfam" id="PF25568">
    <property type="entry name" value="AAA_lid_At3g28540"/>
    <property type="match status" value="1"/>
</dbReference>
<dbReference type="AlphaFoldDB" id="A0ABC9AIU9"/>
<dbReference type="InterPro" id="IPR058017">
    <property type="entry name" value="At3g28540-like_C"/>
</dbReference>
<protein>
    <submittedName>
        <fullName evidence="4">Uncharacterized protein</fullName>
    </submittedName>
</protein>
<evidence type="ECO:0000256" key="1">
    <source>
        <dbReference type="SAM" id="Phobius"/>
    </source>
</evidence>
<dbReference type="Gene3D" id="6.10.280.40">
    <property type="match status" value="1"/>
</dbReference>
<feature type="domain" description="AAA+ ATPase At3g28540-like C-terminal" evidence="3">
    <location>
        <begin position="289"/>
        <end position="363"/>
    </location>
</feature>
<name>A0ABC9AIU9_9POAL</name>
<evidence type="ECO:0000313" key="4">
    <source>
        <dbReference type="EMBL" id="CAL4979879.1"/>
    </source>
</evidence>
<organism evidence="4 5">
    <name type="scientific">Urochloa decumbens</name>
    <dbReference type="NCBI Taxonomy" id="240449"/>
    <lineage>
        <taxon>Eukaryota</taxon>
        <taxon>Viridiplantae</taxon>
        <taxon>Streptophyta</taxon>
        <taxon>Embryophyta</taxon>
        <taxon>Tracheophyta</taxon>
        <taxon>Spermatophyta</taxon>
        <taxon>Magnoliopsida</taxon>
        <taxon>Liliopsida</taxon>
        <taxon>Poales</taxon>
        <taxon>Poaceae</taxon>
        <taxon>PACMAD clade</taxon>
        <taxon>Panicoideae</taxon>
        <taxon>Panicodae</taxon>
        <taxon>Paniceae</taxon>
        <taxon>Melinidinae</taxon>
        <taxon>Urochloa</taxon>
    </lineage>
</organism>
<dbReference type="PANTHER" id="PTHR23070">
    <property type="entry name" value="BCS1 AAA-TYPE ATPASE"/>
    <property type="match status" value="1"/>
</dbReference>
<gene>
    <name evidence="4" type="ORF">URODEC1_LOCUS55415</name>
</gene>
<reference evidence="4 5" key="2">
    <citation type="submission" date="2024-10" db="EMBL/GenBank/DDBJ databases">
        <authorList>
            <person name="Ryan C."/>
        </authorList>
    </citation>
    <scope>NUCLEOTIDE SEQUENCE [LARGE SCALE GENOMIC DNA]</scope>
</reference>
<dbReference type="Proteomes" id="UP001497457">
    <property type="component" value="Chromosome 21rd"/>
</dbReference>
<proteinExistence type="predicted"/>
<dbReference type="SUPFAM" id="SSF52540">
    <property type="entry name" value="P-loop containing nucleoside triphosphate hydrolases"/>
    <property type="match status" value="1"/>
</dbReference>
<keyword evidence="1" id="KW-1133">Transmembrane helix</keyword>
<evidence type="ECO:0000259" key="3">
    <source>
        <dbReference type="Pfam" id="PF25568"/>
    </source>
</evidence>
<keyword evidence="1" id="KW-0472">Membrane</keyword>
<keyword evidence="1" id="KW-0812">Transmembrane</keyword>
<feature type="transmembrane region" description="Helical" evidence="1">
    <location>
        <begin position="6"/>
        <end position="25"/>
    </location>
</feature>
<dbReference type="InterPro" id="IPR027417">
    <property type="entry name" value="P-loop_NTPase"/>
</dbReference>
<dbReference type="Gene3D" id="3.40.50.300">
    <property type="entry name" value="P-loop containing nucleotide triphosphate hydrolases"/>
    <property type="match status" value="1"/>
</dbReference>
<evidence type="ECO:0000259" key="2">
    <source>
        <dbReference type="Pfam" id="PF00004"/>
    </source>
</evidence>
<accession>A0ABC9AIU9</accession>
<sequence>MVSKDFWAGLGSALAFILTLITMALNHTRISTATCLLLSRPTSPTAVLTRHASGAQIGSDMRKPEVFVDDRQEIVDTYQGDTTLWWYADTVVTSSNIIIVYPGTEARRFFRVSFHRRFRNSVLNSYLPYALEKGREVIAKNRQRRLFTNNPKKAHSGENPGWSPVAFQHPATFAKLAMDPAKKADIINDLTAFKEGKDYYAKVGKPWKRGYLLFGPPGTGKSMMIAAMANFLDYDIYDLELTTVKNNTELRRLFIKTTEKSIIVIEDIDRSVDIAVKRRNKKARKMSYCRYEAFKLLASNYLDITDHQLLLHLFGEIQKLLEEVDMSPAEVAEHLMRTEKRNADACLQDLVVALRKKAEEHAAVKDKGKAREVVEIIHGEIGGSRS</sequence>
<reference evidence="5" key="1">
    <citation type="submission" date="2024-06" db="EMBL/GenBank/DDBJ databases">
        <authorList>
            <person name="Ryan C."/>
        </authorList>
    </citation>
    <scope>NUCLEOTIDE SEQUENCE [LARGE SCALE GENOMIC DNA]</scope>
</reference>
<dbReference type="EMBL" id="OZ075131">
    <property type="protein sequence ID" value="CAL4979879.1"/>
    <property type="molecule type" value="Genomic_DNA"/>
</dbReference>
<keyword evidence="5" id="KW-1185">Reference proteome</keyword>
<evidence type="ECO:0000313" key="5">
    <source>
        <dbReference type="Proteomes" id="UP001497457"/>
    </source>
</evidence>